<keyword evidence="1" id="KW-0812">Transmembrane</keyword>
<comment type="caution">
    <text evidence="2">The sequence shown here is derived from an EMBL/GenBank/DDBJ whole genome shotgun (WGS) entry which is preliminary data.</text>
</comment>
<dbReference type="EMBL" id="BQKI01000012">
    <property type="protein sequence ID" value="GJN06256.1"/>
    <property type="molecule type" value="Genomic_DNA"/>
</dbReference>
<reference evidence="2" key="1">
    <citation type="journal article" date="2018" name="DNA Res.">
        <title>Multiple hybrid de novo genome assembly of finger millet, an orphan allotetraploid crop.</title>
        <authorList>
            <person name="Hatakeyama M."/>
            <person name="Aluri S."/>
            <person name="Balachadran M.T."/>
            <person name="Sivarajan S.R."/>
            <person name="Patrignani A."/>
            <person name="Gruter S."/>
            <person name="Poveda L."/>
            <person name="Shimizu-Inatsugi R."/>
            <person name="Baeten J."/>
            <person name="Francoijs K.J."/>
            <person name="Nataraja K.N."/>
            <person name="Reddy Y.A.N."/>
            <person name="Phadnis S."/>
            <person name="Ravikumar R.L."/>
            <person name="Schlapbach R."/>
            <person name="Sreeman S.M."/>
            <person name="Shimizu K.K."/>
        </authorList>
    </citation>
    <scope>NUCLEOTIDE SEQUENCE</scope>
</reference>
<feature type="transmembrane region" description="Helical" evidence="1">
    <location>
        <begin position="47"/>
        <end position="64"/>
    </location>
</feature>
<keyword evidence="3" id="KW-1185">Reference proteome</keyword>
<protein>
    <submittedName>
        <fullName evidence="2">Uncharacterized protein</fullName>
    </submittedName>
</protein>
<evidence type="ECO:0000313" key="3">
    <source>
        <dbReference type="Proteomes" id="UP001054889"/>
    </source>
</evidence>
<accession>A0AAV5D764</accession>
<sequence length="92" mass="10219">MGDGGGGATAGEPLLAKRARYRPGCPGCRVDRRNEEREGVFPFGDLFRIWLVVVCSILLFRLRFIQVWPGATDKCKFGFVHFNISLSSVTAQ</sequence>
<evidence type="ECO:0000256" key="1">
    <source>
        <dbReference type="SAM" id="Phobius"/>
    </source>
</evidence>
<evidence type="ECO:0000313" key="2">
    <source>
        <dbReference type="EMBL" id="GJN06256.1"/>
    </source>
</evidence>
<keyword evidence="1" id="KW-1133">Transmembrane helix</keyword>
<organism evidence="2 3">
    <name type="scientific">Eleusine coracana subsp. coracana</name>
    <dbReference type="NCBI Taxonomy" id="191504"/>
    <lineage>
        <taxon>Eukaryota</taxon>
        <taxon>Viridiplantae</taxon>
        <taxon>Streptophyta</taxon>
        <taxon>Embryophyta</taxon>
        <taxon>Tracheophyta</taxon>
        <taxon>Spermatophyta</taxon>
        <taxon>Magnoliopsida</taxon>
        <taxon>Liliopsida</taxon>
        <taxon>Poales</taxon>
        <taxon>Poaceae</taxon>
        <taxon>PACMAD clade</taxon>
        <taxon>Chloridoideae</taxon>
        <taxon>Cynodonteae</taxon>
        <taxon>Eleusininae</taxon>
        <taxon>Eleusine</taxon>
    </lineage>
</organism>
<dbReference type="Proteomes" id="UP001054889">
    <property type="component" value="Unassembled WGS sequence"/>
</dbReference>
<gene>
    <name evidence="2" type="primary">ga23965</name>
    <name evidence="2" type="ORF">PR202_ga23965</name>
</gene>
<dbReference type="AlphaFoldDB" id="A0AAV5D764"/>
<proteinExistence type="predicted"/>
<keyword evidence="1" id="KW-0472">Membrane</keyword>
<reference evidence="2" key="2">
    <citation type="submission" date="2021-12" db="EMBL/GenBank/DDBJ databases">
        <title>Resequencing data analysis of finger millet.</title>
        <authorList>
            <person name="Hatakeyama M."/>
            <person name="Aluri S."/>
            <person name="Balachadran M.T."/>
            <person name="Sivarajan S.R."/>
            <person name="Poveda L."/>
            <person name="Shimizu-Inatsugi R."/>
            <person name="Schlapbach R."/>
            <person name="Sreeman S.M."/>
            <person name="Shimizu K.K."/>
        </authorList>
    </citation>
    <scope>NUCLEOTIDE SEQUENCE</scope>
</reference>
<name>A0AAV5D764_ELECO</name>